<feature type="region of interest" description="Disordered" evidence="2">
    <location>
        <begin position="297"/>
        <end position="385"/>
    </location>
</feature>
<proteinExistence type="inferred from homology"/>
<dbReference type="Proteomes" id="UP001157006">
    <property type="component" value="Chromosome 3"/>
</dbReference>
<feature type="compositionally biased region" description="Polar residues" evidence="2">
    <location>
        <begin position="157"/>
        <end position="182"/>
    </location>
</feature>
<sequence length="618" mass="67664">MVTAISTTKVTKRAPTPKRPPLLPSESDNAIAPPRRPKVREVTSRYMSSSSSSSSSFSSPPKRSNSPLVTRAVNSNLMRQKLTPAVMQRSQSTERRRLGTPRPSGETPVAQRMLLTSTRSLSVSFQGESFSFQVSKAKPPPASQSVRKSTPERRKVTANTPTATRGRVNGNSEQMENSVSRSLDQHRWPGKSQQQQANFMNRSLDCGIFLRNSNRPGNNVVRSLRDSLLDPRVSQEATLRLESNKNGGSELEIEPEELVPSDNESVTSSSSSGARDNGGKQMHGGSRVVPARFLQEANNPLRRQTDLPAPRNGGIGNRAMDPPKLLVPKKSLLASPASSPRGIVNSRLQGSPIRSAIRPASPSTLASPSPWSPSRGVSPSRGRNGIASSLTSRFVNEPSVLSFAVDVPRGKTGENRVADAHSLRLMHNRLMQWRFVNARADASLSVQTLNSEKSLYGAWEATSSLRESVIAKRVELQLLKLHFKLISIFKEQMIYLEDWAKLDPVYSGSLSGATEALKASTLRLPVFGGAKIDLLNLKDAICSAMDVMQAMASSIRLLLPKVVNVKSLVVELDNLSAKERCLLEECQDLLSTIRTIQVRESSLISHTIQMKSLTRNQQ</sequence>
<feature type="region of interest" description="Disordered" evidence="2">
    <location>
        <begin position="132"/>
        <end position="195"/>
    </location>
</feature>
<evidence type="ECO:0000313" key="4">
    <source>
        <dbReference type="Proteomes" id="UP001157006"/>
    </source>
</evidence>
<evidence type="ECO:0000256" key="1">
    <source>
        <dbReference type="ARBA" id="ARBA00010016"/>
    </source>
</evidence>
<dbReference type="InterPro" id="IPR007573">
    <property type="entry name" value="QWRF"/>
</dbReference>
<comment type="similarity">
    <text evidence="1">Belongs to the QWRF family.</text>
</comment>
<evidence type="ECO:0000256" key="2">
    <source>
        <dbReference type="SAM" id="MobiDB-lite"/>
    </source>
</evidence>
<dbReference type="PANTHER" id="PTHR31807">
    <property type="entry name" value="AUGMIN FAMILY MEMBER"/>
    <property type="match status" value="1"/>
</dbReference>
<feature type="compositionally biased region" description="Low complexity" evidence="2">
    <location>
        <begin position="322"/>
        <end position="336"/>
    </location>
</feature>
<dbReference type="GO" id="GO:0005880">
    <property type="term" value="C:nuclear microtubule"/>
    <property type="evidence" value="ECO:0007669"/>
    <property type="project" value="TreeGrafter"/>
</dbReference>
<dbReference type="GO" id="GO:0008017">
    <property type="term" value="F:microtubule binding"/>
    <property type="evidence" value="ECO:0007669"/>
    <property type="project" value="TreeGrafter"/>
</dbReference>
<feature type="compositionally biased region" description="Low complexity" evidence="2">
    <location>
        <begin position="261"/>
        <end position="272"/>
    </location>
</feature>
<organism evidence="3 4">
    <name type="scientific">Vicia faba</name>
    <name type="common">Broad bean</name>
    <name type="synonym">Faba vulgaris</name>
    <dbReference type="NCBI Taxonomy" id="3906"/>
    <lineage>
        <taxon>Eukaryota</taxon>
        <taxon>Viridiplantae</taxon>
        <taxon>Streptophyta</taxon>
        <taxon>Embryophyta</taxon>
        <taxon>Tracheophyta</taxon>
        <taxon>Spermatophyta</taxon>
        <taxon>Magnoliopsida</taxon>
        <taxon>eudicotyledons</taxon>
        <taxon>Gunneridae</taxon>
        <taxon>Pentapetalae</taxon>
        <taxon>rosids</taxon>
        <taxon>fabids</taxon>
        <taxon>Fabales</taxon>
        <taxon>Fabaceae</taxon>
        <taxon>Papilionoideae</taxon>
        <taxon>50 kb inversion clade</taxon>
        <taxon>NPAAA clade</taxon>
        <taxon>Hologalegina</taxon>
        <taxon>IRL clade</taxon>
        <taxon>Fabeae</taxon>
        <taxon>Vicia</taxon>
    </lineage>
</organism>
<dbReference type="GO" id="GO:0051225">
    <property type="term" value="P:spindle assembly"/>
    <property type="evidence" value="ECO:0007669"/>
    <property type="project" value="TreeGrafter"/>
</dbReference>
<gene>
    <name evidence="3" type="ORF">VFH_III220920</name>
</gene>
<keyword evidence="4" id="KW-1185">Reference proteome</keyword>
<protein>
    <recommendedName>
        <fullName evidence="5">QWRF motif-containing protein 2</fullName>
    </recommendedName>
</protein>
<name>A0AAV1A7T0_VICFA</name>
<dbReference type="PANTHER" id="PTHR31807:SF38">
    <property type="entry name" value="QWRF MOTIF-CONTAINING PROTEIN 9"/>
    <property type="match status" value="1"/>
</dbReference>
<reference evidence="3 4" key="1">
    <citation type="submission" date="2023-01" db="EMBL/GenBank/DDBJ databases">
        <authorList>
            <person name="Kreplak J."/>
        </authorList>
    </citation>
    <scope>NUCLEOTIDE SEQUENCE [LARGE SCALE GENOMIC DNA]</scope>
</reference>
<dbReference type="EMBL" id="OX451738">
    <property type="protein sequence ID" value="CAI8606251.1"/>
    <property type="molecule type" value="Genomic_DNA"/>
</dbReference>
<feature type="compositionally biased region" description="Low complexity" evidence="2">
    <location>
        <begin position="359"/>
        <end position="385"/>
    </location>
</feature>
<evidence type="ECO:0000313" key="3">
    <source>
        <dbReference type="EMBL" id="CAI8606251.1"/>
    </source>
</evidence>
<dbReference type="AlphaFoldDB" id="A0AAV1A7T0"/>
<dbReference type="Pfam" id="PF04484">
    <property type="entry name" value="QWRF"/>
    <property type="match status" value="1"/>
</dbReference>
<feature type="region of interest" description="Disordered" evidence="2">
    <location>
        <begin position="1"/>
        <end position="110"/>
    </location>
</feature>
<feature type="compositionally biased region" description="Low complexity" evidence="2">
    <location>
        <begin position="48"/>
        <end position="67"/>
    </location>
</feature>
<evidence type="ECO:0008006" key="5">
    <source>
        <dbReference type="Google" id="ProtNLM"/>
    </source>
</evidence>
<accession>A0AAV1A7T0</accession>
<dbReference type="GO" id="GO:0005737">
    <property type="term" value="C:cytoplasm"/>
    <property type="evidence" value="ECO:0007669"/>
    <property type="project" value="TreeGrafter"/>
</dbReference>
<feature type="region of interest" description="Disordered" evidence="2">
    <location>
        <begin position="239"/>
        <end position="285"/>
    </location>
</feature>